<feature type="transmembrane region" description="Helical" evidence="1">
    <location>
        <begin position="409"/>
        <end position="427"/>
    </location>
</feature>
<organism evidence="2">
    <name type="scientific">Osedax japonicus</name>
    <dbReference type="NCBI Taxonomy" id="385425"/>
    <lineage>
        <taxon>Eukaryota</taxon>
        <taxon>Metazoa</taxon>
        <taxon>Spiralia</taxon>
        <taxon>Lophotrochozoa</taxon>
        <taxon>Annelida</taxon>
        <taxon>Polychaeta</taxon>
        <taxon>Sedentaria</taxon>
        <taxon>Canalipalpata</taxon>
        <taxon>Sabellida</taxon>
        <taxon>Siboglinidae</taxon>
        <taxon>Osedax</taxon>
    </lineage>
</organism>
<gene>
    <name evidence="2" type="primary">Oja-slc16a-1</name>
</gene>
<dbReference type="InterPro" id="IPR011701">
    <property type="entry name" value="MFS"/>
</dbReference>
<accession>A0A0S3Q294</accession>
<keyword evidence="1" id="KW-0812">Transmembrane</keyword>
<feature type="transmembrane region" description="Helical" evidence="1">
    <location>
        <begin position="86"/>
        <end position="109"/>
    </location>
</feature>
<dbReference type="AlphaFoldDB" id="A0A0S3Q294"/>
<dbReference type="InterPro" id="IPR036259">
    <property type="entry name" value="MFS_trans_sf"/>
</dbReference>
<feature type="transmembrane region" description="Helical" evidence="1">
    <location>
        <begin position="375"/>
        <end position="397"/>
    </location>
</feature>
<keyword evidence="1" id="KW-0472">Membrane</keyword>
<feature type="transmembrane region" description="Helical" evidence="1">
    <location>
        <begin position="58"/>
        <end position="80"/>
    </location>
</feature>
<dbReference type="PANTHER" id="PTHR11360">
    <property type="entry name" value="MONOCARBOXYLATE TRANSPORTER"/>
    <property type="match status" value="1"/>
</dbReference>
<feature type="non-terminal residue" evidence="2">
    <location>
        <position position="428"/>
    </location>
</feature>
<evidence type="ECO:0000313" key="2">
    <source>
        <dbReference type="EMBL" id="BAT62471.1"/>
    </source>
</evidence>
<feature type="transmembrane region" description="Helical" evidence="1">
    <location>
        <begin position="27"/>
        <end position="46"/>
    </location>
</feature>
<keyword evidence="1" id="KW-1133">Transmembrane helix</keyword>
<feature type="transmembrane region" description="Helical" evidence="1">
    <location>
        <begin position="116"/>
        <end position="135"/>
    </location>
</feature>
<sequence>MVAGSVHRSFSLLFDKLQNHFDTSAQIISFLPSMTASLLMIMGMPANMLSLKFGARRVVMFGGLCTSMGFLVASTVNNVYLLYPTYGLLIGIGTGLVFSPSIVLVNSYFERYRGIANGMFGAGGGIGGIVYTPIIRYCVDNYAIKDMFMILSAMTMNIIVCGALFRPINFYDKYYLRRRQRNENNKSDVKLDNVTFEEEKEHQSPCKQDSIDKTAIKQPTEGIDNKVYADNQDDHVVYVIDLKTSDAVELSCEDGKNERISLATTPTKSSPKLLEFELARDPVLWIYSITYGIMSSCFVSSYVIIAPHFNQLGFPSEYSSTVIQIIGCTDIIIRISIGIVTTTNIIDKDNVYRIAILTASTSFILITFVKNIYLVSFFAITGISGCGCVITLMPLLCCHVFKLKHMPTTFGLMCLFSGFISFGFPTIM</sequence>
<evidence type="ECO:0000256" key="1">
    <source>
        <dbReference type="SAM" id="Phobius"/>
    </source>
</evidence>
<feature type="transmembrane region" description="Helical" evidence="1">
    <location>
        <begin position="351"/>
        <end position="369"/>
    </location>
</feature>
<dbReference type="InterPro" id="IPR050327">
    <property type="entry name" value="Proton-linked_MCT"/>
</dbReference>
<dbReference type="GO" id="GO:0022857">
    <property type="term" value="F:transmembrane transporter activity"/>
    <property type="evidence" value="ECO:0007669"/>
    <property type="project" value="InterPro"/>
</dbReference>
<feature type="transmembrane region" description="Helical" evidence="1">
    <location>
        <begin position="284"/>
        <end position="306"/>
    </location>
</feature>
<reference evidence="2" key="1">
    <citation type="submission" date="2015-05" db="EMBL/GenBank/DDBJ databases">
        <title>Function and evolution of the root in the bone-eating worm Osedax japonicus.</title>
        <authorList>
            <person name="Miyamoto N."/>
            <person name="Yoshida M."/>
            <person name="Koga H."/>
            <person name="Fujiwara Y."/>
        </authorList>
    </citation>
    <scope>NUCLEOTIDE SEQUENCE</scope>
</reference>
<dbReference type="PANTHER" id="PTHR11360:SF284">
    <property type="entry name" value="EG:103B4.3 PROTEIN-RELATED"/>
    <property type="match status" value="1"/>
</dbReference>
<dbReference type="SUPFAM" id="SSF103473">
    <property type="entry name" value="MFS general substrate transporter"/>
    <property type="match status" value="1"/>
</dbReference>
<name>A0A0S3Q294_9ANNE</name>
<feature type="transmembrane region" description="Helical" evidence="1">
    <location>
        <begin position="147"/>
        <end position="171"/>
    </location>
</feature>
<dbReference type="EMBL" id="LC056019">
    <property type="protein sequence ID" value="BAT62471.1"/>
    <property type="molecule type" value="mRNA"/>
</dbReference>
<protein>
    <submittedName>
        <fullName evidence="2">Solute carrier family 16</fullName>
    </submittedName>
</protein>
<proteinExistence type="evidence at transcript level"/>
<feature type="transmembrane region" description="Helical" evidence="1">
    <location>
        <begin position="318"/>
        <end position="339"/>
    </location>
</feature>
<dbReference type="Pfam" id="PF07690">
    <property type="entry name" value="MFS_1"/>
    <property type="match status" value="1"/>
</dbReference>
<dbReference type="Gene3D" id="1.20.1250.20">
    <property type="entry name" value="MFS general substrate transporter like domains"/>
    <property type="match status" value="1"/>
</dbReference>